<dbReference type="InterPro" id="IPR003140">
    <property type="entry name" value="PLipase/COase/thioEstase"/>
</dbReference>
<dbReference type="InterPro" id="IPR001623">
    <property type="entry name" value="DnaJ_domain"/>
</dbReference>
<feature type="compositionally biased region" description="Basic and acidic residues" evidence="3">
    <location>
        <begin position="1289"/>
        <end position="1359"/>
    </location>
</feature>
<dbReference type="SMART" id="SM00271">
    <property type="entry name" value="DnaJ"/>
    <property type="match status" value="1"/>
</dbReference>
<protein>
    <submittedName>
        <fullName evidence="7">Enoyl-[acyl-carrier-protein] reductase, mitochondrial (2-enoyl thioester reductase)</fullName>
    </submittedName>
</protein>
<dbReference type="InterPro" id="IPR018253">
    <property type="entry name" value="DnaJ_domain_CS"/>
</dbReference>
<dbReference type="PRINTS" id="PR00625">
    <property type="entry name" value="JDOMAIN"/>
</dbReference>
<keyword evidence="2" id="KW-0560">Oxidoreductase</keyword>
<evidence type="ECO:0000313" key="5">
    <source>
        <dbReference type="EMBL" id="CAI3988239.1"/>
    </source>
</evidence>
<dbReference type="PROSITE" id="PS00636">
    <property type="entry name" value="DNAJ_1"/>
    <property type="match status" value="1"/>
</dbReference>
<evidence type="ECO:0000259" key="4">
    <source>
        <dbReference type="PROSITE" id="PS50076"/>
    </source>
</evidence>
<feature type="region of interest" description="Disordered" evidence="3">
    <location>
        <begin position="632"/>
        <end position="658"/>
    </location>
</feature>
<organism evidence="5">
    <name type="scientific">Cladocopium goreaui</name>
    <dbReference type="NCBI Taxonomy" id="2562237"/>
    <lineage>
        <taxon>Eukaryota</taxon>
        <taxon>Sar</taxon>
        <taxon>Alveolata</taxon>
        <taxon>Dinophyceae</taxon>
        <taxon>Suessiales</taxon>
        <taxon>Symbiodiniaceae</taxon>
        <taxon>Cladocopium</taxon>
    </lineage>
</organism>
<dbReference type="Gene3D" id="1.10.287.110">
    <property type="entry name" value="DnaJ domain"/>
    <property type="match status" value="1"/>
</dbReference>
<dbReference type="InterPro" id="IPR051034">
    <property type="entry name" value="Mito_Enoyl-ACP_Reductase"/>
</dbReference>
<dbReference type="SUPFAM" id="SSF53474">
    <property type="entry name" value="alpha/beta-Hydrolases"/>
    <property type="match status" value="1"/>
</dbReference>
<dbReference type="GO" id="GO:0016787">
    <property type="term" value="F:hydrolase activity"/>
    <property type="evidence" value="ECO:0007669"/>
    <property type="project" value="InterPro"/>
</dbReference>
<keyword evidence="1" id="KW-0521">NADP</keyword>
<dbReference type="CDD" id="cd06257">
    <property type="entry name" value="DnaJ"/>
    <property type="match status" value="1"/>
</dbReference>
<evidence type="ECO:0000256" key="1">
    <source>
        <dbReference type="ARBA" id="ARBA00022857"/>
    </source>
</evidence>
<feature type="compositionally biased region" description="Basic and acidic residues" evidence="3">
    <location>
        <begin position="1266"/>
        <end position="1281"/>
    </location>
</feature>
<dbReference type="InterPro" id="IPR029058">
    <property type="entry name" value="AB_hydrolase_fold"/>
</dbReference>
<dbReference type="Gene3D" id="3.40.50.1820">
    <property type="entry name" value="alpha/beta hydrolase"/>
    <property type="match status" value="1"/>
</dbReference>
<accession>A0A9P1CAV1</accession>
<dbReference type="Pfam" id="PF00226">
    <property type="entry name" value="DnaJ"/>
    <property type="match status" value="1"/>
</dbReference>
<dbReference type="PROSITE" id="PS50076">
    <property type="entry name" value="DNAJ_2"/>
    <property type="match status" value="1"/>
</dbReference>
<dbReference type="Gene3D" id="3.40.50.720">
    <property type="entry name" value="NAD(P)-binding Rossmann-like Domain"/>
    <property type="match status" value="2"/>
</dbReference>
<gene>
    <name evidence="5" type="ORF">C1SCF055_LOCUS15440</name>
</gene>
<evidence type="ECO:0000313" key="7">
    <source>
        <dbReference type="EMBL" id="CAL4775551.1"/>
    </source>
</evidence>
<evidence type="ECO:0000256" key="3">
    <source>
        <dbReference type="SAM" id="MobiDB-lite"/>
    </source>
</evidence>
<evidence type="ECO:0000313" key="8">
    <source>
        <dbReference type="Proteomes" id="UP001152797"/>
    </source>
</evidence>
<keyword evidence="8" id="KW-1185">Reference proteome</keyword>
<comment type="caution">
    <text evidence="5">The sequence shown here is derived from an EMBL/GenBank/DDBJ whole genome shotgun (WGS) entry which is preliminary data.</text>
</comment>
<name>A0A9P1CAV1_9DINO</name>
<dbReference type="Proteomes" id="UP001152797">
    <property type="component" value="Unassembled WGS sequence"/>
</dbReference>
<dbReference type="PANTHER" id="PTHR43981">
    <property type="entry name" value="ENOYL-[ACYL-CARRIER-PROTEIN] REDUCTASE, MITOCHONDRIAL"/>
    <property type="match status" value="1"/>
</dbReference>
<dbReference type="SUPFAM" id="SSF46565">
    <property type="entry name" value="Chaperone J-domain"/>
    <property type="match status" value="1"/>
</dbReference>
<reference evidence="6" key="2">
    <citation type="submission" date="2024-04" db="EMBL/GenBank/DDBJ databases">
        <authorList>
            <person name="Chen Y."/>
            <person name="Shah S."/>
            <person name="Dougan E. K."/>
            <person name="Thang M."/>
            <person name="Chan C."/>
        </authorList>
    </citation>
    <scope>NUCLEOTIDE SEQUENCE [LARGE SCALE GENOMIC DNA]</scope>
</reference>
<sequence>MHHGNFVHQPCIVDIETGYKECSDQSDAKLVDALWYGTIQVATSGFADHDEPRFQAAAEMFRQRDLMWFQIRVAALFCHIAMAEPDYYQLIGVDRNATLHEIRSKFRAKVLAEHPDKGGDPKKFQMLNKAYNVLTDTEKRRRYDTTGRAEKSAEEEFVEGFAGGRHHFEPRTKEQDEKAIVSLQDRIIQGTQTHEEGFAEWLRQRDQQAMVLTDKDFMKTHLFNASELATKISHPGPVQHVLGSPKTDAYGQALGGAVQVQVKPRPLKKTIDHDEVLVRMLAVPVDESMVYADLKKTGVCLGVTGVGRVEQAGTRVEDLKTTDPVLVLPKPAKFSSSHPIGTARTLLTCGEEDLLRIPNEILDELTPEQICLTPTIVCAYTVLEQFGSKLKPGDSVLLNAAHLSASGSALLQLCKLLKLKPLCMLSLPGSPKNLAKGEYGSKSAWADVDSRAAAPPTVRQQYERISELLVTMGAEEVFPDAVALLRWRDRNQRMLPKLALDGIATRDSCEQLIHCLQSGDKDAQIVVYGHGVAQPLEISPPLLAAWGGRIAGFNIARWVHSLSGNAKKMMAVMENVTKLVRANKFVLDTVMYKVGEDAISDAFSRAADAADNTQVVLIFPTLQEELSLSHQEQKAEMEKQARVKEEEAAKKREEDERDKLKNLLFTDQSVAAMSPEGPLSTAYEGGNTSNPSALLVWVGDDPKSDAAAMRDISAQAPSAALVSLAWSDHPAGEAFNEFSLKSPEVVDGSFYLRDRQGFENQDLDMLHDVELLGRCLLESIEPKLGEFGLDWDKVVIMGFGKGAGIALYASLLNIFPKQVSAMVLFSPIVLFPSFLAQKMEALRMPGAGKMKVFTVWGNRNRSTPGTYRQLLAQTLKKAKDVHCTPDTLPDADHSFDSKSRLVLAIFIPVGMSCWSHKLKAGCAACASGQETKHWKCVTTASQNFQGGGAWRLRHLLSSHKLQTLSFSSDRKFEQFLVRCEDLDLASRLLIDAGFAVGPTGPTDRASSVSKGEGAWRVESGPKLEDLQAVCSSPHLFRLEAEVSGRKIYVQVCSRLESGALVEASSAGELLKEAESITLAKTSTSSDSSDSSAHWTRLAERCTVVLELCDNPEKLVGYWLFASSGLFALILSPRSCAAARYEGPVGQAAQLELHSLSHAILGQVERPGLLKVLRSAWSEAESQPGVFYDASSDAGTIEVDEEEKLLVQRHEDGSELRWHILRMDENPFAGAASDPCGACDGSDAEANQNQDDIRSSPGRSRSRRRTMKSEEEPTEVTKESVKEKKKVKKDKVPFKAEKEKKEKGERKDRREREDLERERERQKARERAREAERNDRAREREGREAREGREGREKERESREKPKRHLERSHAFDKPGLPAGQPPVRTAAPAQISQALPSQANASALLAAINQASQGHEHNPEVETFLSMNSVELHAATKLRGLPRHLQRQVLDRGSLMGARDPSAVLISRVRDAMMSSAMTTMPSMPILTMTLPNGQQVHPAVEALIIRFGLDAQCAQQLRQLPLQLQAVAAELPVHEARNPSAFVMAQLQLPRFKQAAKAMMQRT</sequence>
<feature type="domain" description="J" evidence="4">
    <location>
        <begin position="86"/>
        <end position="147"/>
    </location>
</feature>
<evidence type="ECO:0000256" key="2">
    <source>
        <dbReference type="ARBA" id="ARBA00023002"/>
    </source>
</evidence>
<dbReference type="PANTHER" id="PTHR43981:SF2">
    <property type="entry name" value="ENOYL-[ACYL-CARRIER-PROTEIN] REDUCTASE, MITOCHONDRIAL"/>
    <property type="match status" value="1"/>
</dbReference>
<dbReference type="EMBL" id="CAMXCT010001245">
    <property type="protein sequence ID" value="CAI3988239.1"/>
    <property type="molecule type" value="Genomic_DNA"/>
</dbReference>
<dbReference type="EMBL" id="CAMXCT020001245">
    <property type="protein sequence ID" value="CAL1141614.1"/>
    <property type="molecule type" value="Genomic_DNA"/>
</dbReference>
<dbReference type="GO" id="GO:0016491">
    <property type="term" value="F:oxidoreductase activity"/>
    <property type="evidence" value="ECO:0007669"/>
    <property type="project" value="UniProtKB-KW"/>
</dbReference>
<dbReference type="GO" id="GO:0006631">
    <property type="term" value="P:fatty acid metabolic process"/>
    <property type="evidence" value="ECO:0007669"/>
    <property type="project" value="TreeGrafter"/>
</dbReference>
<evidence type="ECO:0000313" key="6">
    <source>
        <dbReference type="EMBL" id="CAL1141614.1"/>
    </source>
</evidence>
<feature type="region of interest" description="Disordered" evidence="3">
    <location>
        <begin position="1231"/>
        <end position="1384"/>
    </location>
</feature>
<dbReference type="EMBL" id="CAMXCT030001245">
    <property type="protein sequence ID" value="CAL4775551.1"/>
    <property type="molecule type" value="Genomic_DNA"/>
</dbReference>
<dbReference type="GO" id="GO:0005739">
    <property type="term" value="C:mitochondrion"/>
    <property type="evidence" value="ECO:0007669"/>
    <property type="project" value="TreeGrafter"/>
</dbReference>
<proteinExistence type="predicted"/>
<dbReference type="Pfam" id="PF02230">
    <property type="entry name" value="Abhydrolase_2"/>
    <property type="match status" value="1"/>
</dbReference>
<dbReference type="OrthoDB" id="7482721at2759"/>
<dbReference type="InterPro" id="IPR036869">
    <property type="entry name" value="J_dom_sf"/>
</dbReference>
<reference evidence="5" key="1">
    <citation type="submission" date="2022-10" db="EMBL/GenBank/DDBJ databases">
        <authorList>
            <person name="Chen Y."/>
            <person name="Dougan E. K."/>
            <person name="Chan C."/>
            <person name="Rhodes N."/>
            <person name="Thang M."/>
        </authorList>
    </citation>
    <scope>NUCLEOTIDE SEQUENCE</scope>
</reference>
<dbReference type="SUPFAM" id="SSF50129">
    <property type="entry name" value="GroES-like"/>
    <property type="match status" value="1"/>
</dbReference>
<dbReference type="Gene3D" id="3.90.180.10">
    <property type="entry name" value="Medium-chain alcohol dehydrogenases, catalytic domain"/>
    <property type="match status" value="1"/>
</dbReference>
<dbReference type="InterPro" id="IPR011032">
    <property type="entry name" value="GroES-like_sf"/>
</dbReference>